<protein>
    <submittedName>
        <fullName evidence="1">Uncharacterized protein</fullName>
    </submittedName>
</protein>
<reference evidence="1" key="1">
    <citation type="submission" date="2020-05" db="EMBL/GenBank/DDBJ databases">
        <title>Mycena genomes resolve the evolution of fungal bioluminescence.</title>
        <authorList>
            <person name="Tsai I.J."/>
        </authorList>
    </citation>
    <scope>NUCLEOTIDE SEQUENCE</scope>
    <source>
        <strain evidence="1">160909Yilan</strain>
    </source>
</reference>
<accession>A0A8H6Z0S6</accession>
<dbReference type="Proteomes" id="UP000623467">
    <property type="component" value="Unassembled WGS sequence"/>
</dbReference>
<organism evidence="1 2">
    <name type="scientific">Mycena sanguinolenta</name>
    <dbReference type="NCBI Taxonomy" id="230812"/>
    <lineage>
        <taxon>Eukaryota</taxon>
        <taxon>Fungi</taxon>
        <taxon>Dikarya</taxon>
        <taxon>Basidiomycota</taxon>
        <taxon>Agaricomycotina</taxon>
        <taxon>Agaricomycetes</taxon>
        <taxon>Agaricomycetidae</taxon>
        <taxon>Agaricales</taxon>
        <taxon>Marasmiineae</taxon>
        <taxon>Mycenaceae</taxon>
        <taxon>Mycena</taxon>
    </lineage>
</organism>
<comment type="caution">
    <text evidence="1">The sequence shown here is derived from an EMBL/GenBank/DDBJ whole genome shotgun (WGS) entry which is preliminary data.</text>
</comment>
<dbReference type="EMBL" id="JACAZH010000004">
    <property type="protein sequence ID" value="KAF7370548.1"/>
    <property type="molecule type" value="Genomic_DNA"/>
</dbReference>
<evidence type="ECO:0000313" key="1">
    <source>
        <dbReference type="EMBL" id="KAF7370548.1"/>
    </source>
</evidence>
<dbReference type="OrthoDB" id="73875at2759"/>
<dbReference type="AlphaFoldDB" id="A0A8H6Z0S6"/>
<evidence type="ECO:0000313" key="2">
    <source>
        <dbReference type="Proteomes" id="UP000623467"/>
    </source>
</evidence>
<keyword evidence="2" id="KW-1185">Reference proteome</keyword>
<name>A0A8H6Z0S6_9AGAR</name>
<sequence>MRLCKLQRTGNAAAHLNYGFYLEGSIFPFNIDSAYIYANSDASASLGFEISGRATVKYDSGRVGLIPEIAWPGLKWPGIVTIGPTFNIYGQLLGTLSASGTFGTTAKYTFPEGHVAYGLVGDTDTPVDESSGTDFGQQDVGWTVQPTLDIQLGGSLAVHVIPEAAVVFDVFPGTPLAVGARAYITIDGAIIASFSADLTGVNARVDAQVDFLAGADGGLLSSESAKFTVGPYNFFHQDWNIYNADLSFTPSPDRRSLGYSPNLAAVPSWALFSANDSYAPMLESSLLSRGILHDRSLFSGLLSCPASKNTTAGAGNCAKALADPNPDPDPDDGINEQFRKRDDSVHRLAKRVIVPGCTGLQLTPPNYRNTIADGIWDLSNLGSLATTVADWGQKAADTGYAQEHVYEMQLLAQFMTEVVTAQVPLNGMTACAWLKKYVFTSFGSQGVKLANALEDVQPSGDDSMPVLLALANSAKEAFFAGRKDFRTLDNMEDEDKSASDVMMLLRAGGAAASYMQNARIQLALTQKFNAISQLWINFFAEYKANVDPNLNYDVAAAHRTWMNGLLSSFNTNAAGFLADAKTALKGKFPTGQNTIEVALPIEAMLTFRLYGYYPGEC</sequence>
<proteinExistence type="predicted"/>
<gene>
    <name evidence="1" type="ORF">MSAN_00687000</name>
</gene>